<reference evidence="3" key="1">
    <citation type="submission" date="2019-03" db="EMBL/GenBank/DDBJ databases">
        <authorList>
            <person name="Xu J."/>
        </authorList>
    </citation>
    <scope>NUCLEOTIDE SEQUENCE</scope>
</reference>
<name>A0A5J6SGT4_SPOLT</name>
<feature type="signal peptide" evidence="2">
    <location>
        <begin position="1"/>
        <end position="22"/>
    </location>
</feature>
<protein>
    <submittedName>
        <fullName evidence="3">Natalisin</fullName>
    </submittedName>
</protein>
<dbReference type="EMBL" id="MK673156">
    <property type="protein sequence ID" value="QFF91589.1"/>
    <property type="molecule type" value="mRNA"/>
</dbReference>
<feature type="compositionally biased region" description="Basic and acidic residues" evidence="1">
    <location>
        <begin position="39"/>
        <end position="54"/>
    </location>
</feature>
<dbReference type="AlphaFoldDB" id="A0A5J6SGT4"/>
<proteinExistence type="evidence at transcript level"/>
<evidence type="ECO:0000256" key="2">
    <source>
        <dbReference type="SAM" id="SignalP"/>
    </source>
</evidence>
<evidence type="ECO:0000313" key="3">
    <source>
        <dbReference type="EMBL" id="QFF91589.1"/>
    </source>
</evidence>
<accession>A0A5J6SGT4</accession>
<feature type="region of interest" description="Disordered" evidence="1">
    <location>
        <begin position="31"/>
        <end position="66"/>
    </location>
</feature>
<organism evidence="3">
    <name type="scientific">Spodoptera litura</name>
    <name type="common">Asian cotton leafworm</name>
    <dbReference type="NCBI Taxonomy" id="69820"/>
    <lineage>
        <taxon>Eukaryota</taxon>
        <taxon>Metazoa</taxon>
        <taxon>Ecdysozoa</taxon>
        <taxon>Arthropoda</taxon>
        <taxon>Hexapoda</taxon>
        <taxon>Insecta</taxon>
        <taxon>Pterygota</taxon>
        <taxon>Neoptera</taxon>
        <taxon>Endopterygota</taxon>
        <taxon>Lepidoptera</taxon>
        <taxon>Glossata</taxon>
        <taxon>Ditrysia</taxon>
        <taxon>Noctuoidea</taxon>
        <taxon>Noctuidae</taxon>
        <taxon>Amphipyrinae</taxon>
        <taxon>Spodoptera</taxon>
    </lineage>
</organism>
<feature type="region of interest" description="Disordered" evidence="1">
    <location>
        <begin position="169"/>
        <end position="188"/>
    </location>
</feature>
<sequence>MRRKVQTFLLFILIITTDVVLGKANKTKTYKNHNKKQNSLKDKSENERVKRSLNDDDDRPFWPNKGKKLIGNDPNYNSKYDNDFAGNQKFAKSNDQVMKEEPFWGNRGRREEEPFWGNRGRRDEIEPFWGNRGRREIDEPFWGNRGRRETDDPFWGNRGRRETDDPFWGNRGRRDEEPFWGNRGRRKTSEPNWVRKQDLKESILNAINDVEEDIENLSRLKKSNADPNSFWTGRGRENKLSMLFSGPLKNRANLPKAARLHGQTTEPGTVLDNRMYVDEPNYILVERTGRSSAEADDPYYISRGKKYYINYNLEQAARDRRGAIEEIVKSVRNDPYYIARGKKDINLAKNGTTLHKEEYTKAKELICAAIDLIMIKNDKGKVKREIDDNDRDRRTILKKLAAQLQMDPYFVSRGKKNQISGDKDNLQDFISNVADKCN</sequence>
<feature type="chain" id="PRO_5023877309" evidence="2">
    <location>
        <begin position="23"/>
        <end position="438"/>
    </location>
</feature>
<keyword evidence="2" id="KW-0732">Signal</keyword>
<evidence type="ECO:0000256" key="1">
    <source>
        <dbReference type="SAM" id="MobiDB-lite"/>
    </source>
</evidence>